<accession>A0A6J6ZRW1</accession>
<dbReference type="AlphaFoldDB" id="A0A6J6ZRW1"/>
<evidence type="ECO:0000256" key="1">
    <source>
        <dbReference type="SAM" id="MobiDB-lite"/>
    </source>
</evidence>
<proteinExistence type="predicted"/>
<feature type="compositionally biased region" description="Basic residues" evidence="1">
    <location>
        <begin position="97"/>
        <end position="116"/>
    </location>
</feature>
<feature type="compositionally biased region" description="Basic and acidic residues" evidence="1">
    <location>
        <begin position="84"/>
        <end position="96"/>
    </location>
</feature>
<feature type="region of interest" description="Disordered" evidence="1">
    <location>
        <begin position="84"/>
        <end position="129"/>
    </location>
</feature>
<sequence>MSNRPDHILPIYERRTFGEIFRNCFSRHRETRAVQKPLGEEVLHDSRRTAHPIDILHQVAATRLKVGKKRDAVADELNVVERERDAGRARDGDKMQRRIGRSTQGHHHRERVRKCRGREDHAGGDLTLKQQAHRDTGACALFRFSWIRGGCGGTVRQRESKRFGCSRHRVCGVHATTCARPRTGVPDHGVHGCLAACTSKKLSIALEHRRDVEPLSRVRPSKGCPAKHHQRWTVKSRHRDQTSRHVLVAAGNGNESIVPLRTHDGLNRVCDQVTRWKRVAHPIRSHRNAIAHTNRVEAHANHASRLNTALDRLAQRQQVHVARIALEPGAGNSHLRLIEVGLGEPSGEEHRT</sequence>
<reference evidence="2" key="1">
    <citation type="submission" date="2020-05" db="EMBL/GenBank/DDBJ databases">
        <authorList>
            <person name="Chiriac C."/>
            <person name="Salcher M."/>
            <person name="Ghai R."/>
            <person name="Kavagutti S V."/>
        </authorList>
    </citation>
    <scope>NUCLEOTIDE SEQUENCE</scope>
</reference>
<organism evidence="2">
    <name type="scientific">freshwater metagenome</name>
    <dbReference type="NCBI Taxonomy" id="449393"/>
    <lineage>
        <taxon>unclassified sequences</taxon>
        <taxon>metagenomes</taxon>
        <taxon>ecological metagenomes</taxon>
    </lineage>
</organism>
<dbReference type="EMBL" id="CAFAAL010000291">
    <property type="protein sequence ID" value="CAB4823566.1"/>
    <property type="molecule type" value="Genomic_DNA"/>
</dbReference>
<gene>
    <name evidence="2" type="ORF">UFOPK3004_01975</name>
</gene>
<evidence type="ECO:0000313" key="2">
    <source>
        <dbReference type="EMBL" id="CAB4823566.1"/>
    </source>
</evidence>
<name>A0A6J6ZRW1_9ZZZZ</name>
<protein>
    <submittedName>
        <fullName evidence="2">Unannotated protein</fullName>
    </submittedName>
</protein>